<feature type="compositionally biased region" description="Low complexity" evidence="1">
    <location>
        <begin position="106"/>
        <end position="121"/>
    </location>
</feature>
<feature type="region of interest" description="Disordered" evidence="1">
    <location>
        <begin position="250"/>
        <end position="275"/>
    </location>
</feature>
<feature type="compositionally biased region" description="Low complexity" evidence="1">
    <location>
        <begin position="25"/>
        <end position="45"/>
    </location>
</feature>
<organism evidence="2 3">
    <name type="scientific">Pseudomicrostroma glucosiphilum</name>
    <dbReference type="NCBI Taxonomy" id="1684307"/>
    <lineage>
        <taxon>Eukaryota</taxon>
        <taxon>Fungi</taxon>
        <taxon>Dikarya</taxon>
        <taxon>Basidiomycota</taxon>
        <taxon>Ustilaginomycotina</taxon>
        <taxon>Exobasidiomycetes</taxon>
        <taxon>Microstromatales</taxon>
        <taxon>Microstromatales incertae sedis</taxon>
        <taxon>Pseudomicrostroma</taxon>
    </lineage>
</organism>
<feature type="compositionally biased region" description="Pro residues" evidence="1">
    <location>
        <begin position="10"/>
        <end position="24"/>
    </location>
</feature>
<feature type="compositionally biased region" description="Low complexity" evidence="1">
    <location>
        <begin position="411"/>
        <end position="430"/>
    </location>
</feature>
<proteinExistence type="predicted"/>
<evidence type="ECO:0000256" key="1">
    <source>
        <dbReference type="SAM" id="MobiDB-lite"/>
    </source>
</evidence>
<dbReference type="GeneID" id="37013311"/>
<dbReference type="EMBL" id="KZ819322">
    <property type="protein sequence ID" value="PWN22733.1"/>
    <property type="molecule type" value="Genomic_DNA"/>
</dbReference>
<keyword evidence="3" id="KW-1185">Reference proteome</keyword>
<feature type="region of interest" description="Disordered" evidence="1">
    <location>
        <begin position="58"/>
        <end position="121"/>
    </location>
</feature>
<accession>A0A316UFQ1</accession>
<protein>
    <submittedName>
        <fullName evidence="2">Uncharacterized protein</fullName>
    </submittedName>
</protein>
<evidence type="ECO:0000313" key="2">
    <source>
        <dbReference type="EMBL" id="PWN22733.1"/>
    </source>
</evidence>
<sequence length="548" mass="56692">MSVSVQSPPSAAPPSPTSSSPPSPTSTGRPSADASSDLPRSLASSILSPPAALSFSASFARPSGSAQQSHPRTTMAADTSAPADSQQTESTSGFLDRIRAQSLFVSSNTSSPPATSPGPSMTLLERQRKSLPASSYSQSRIAQLALLADQAKMAATGTSSLIVARANNMFVDEAVRQAAGQVGEEAGSDLSPGDVGELMVDSAWEAAFSAPGFLASASSLAYEFKAQEQNRKEWAGQALALQHRRWTVAPEGSTLPGFGPHKRPSPSSEIVNPIETIAKRRRVSFDQRDLSLKNRRVSFAKNLLSPSRSSSQLSPLSGATSGSAMVSSSASASTAPTAVSATNSAARSPPAEFKSALPSGTRRRSSMSSPPESRPQLLANVIASFATLLDTRQQACASLAELARTSDGAMPALSPSAISRPSSPPIGAASLFPNSTGDMSAIAESEGEDSDAVSDASLSDAARDLKEISRAQEAATTLQGLSNTWRESTARSIDTKKEITSYSSGQASAMKLHTALADVKEDVKVGGRTGIKVRSPDSPDAGKVPTRV</sequence>
<reference evidence="2 3" key="1">
    <citation type="journal article" date="2018" name="Mol. Biol. Evol.">
        <title>Broad Genomic Sampling Reveals a Smut Pathogenic Ancestry of the Fungal Clade Ustilaginomycotina.</title>
        <authorList>
            <person name="Kijpornyongpan T."/>
            <person name="Mondo S.J."/>
            <person name="Barry K."/>
            <person name="Sandor L."/>
            <person name="Lee J."/>
            <person name="Lipzen A."/>
            <person name="Pangilinan J."/>
            <person name="LaButti K."/>
            <person name="Hainaut M."/>
            <person name="Henrissat B."/>
            <person name="Grigoriev I.V."/>
            <person name="Spatafora J.W."/>
            <person name="Aime M.C."/>
        </authorList>
    </citation>
    <scope>NUCLEOTIDE SEQUENCE [LARGE SCALE GENOMIC DNA]</scope>
    <source>
        <strain evidence="2 3">MCA 4718</strain>
    </source>
</reference>
<feature type="compositionally biased region" description="Polar residues" evidence="1">
    <location>
        <begin position="82"/>
        <end position="93"/>
    </location>
</feature>
<feature type="region of interest" description="Disordered" evidence="1">
    <location>
        <begin position="409"/>
        <end position="457"/>
    </location>
</feature>
<dbReference type="RefSeq" id="XP_025349893.1">
    <property type="nucleotide sequence ID" value="XM_025491577.1"/>
</dbReference>
<feature type="region of interest" description="Disordered" evidence="1">
    <location>
        <begin position="528"/>
        <end position="548"/>
    </location>
</feature>
<dbReference type="AlphaFoldDB" id="A0A316UFQ1"/>
<feature type="region of interest" description="Disordered" evidence="1">
    <location>
        <begin position="304"/>
        <end position="324"/>
    </location>
</feature>
<feature type="region of interest" description="Disordered" evidence="1">
    <location>
        <begin position="340"/>
        <end position="374"/>
    </location>
</feature>
<name>A0A316UFQ1_9BASI</name>
<gene>
    <name evidence="2" type="ORF">BCV69DRAFT_280338</name>
</gene>
<feature type="region of interest" description="Disordered" evidence="1">
    <location>
        <begin position="1"/>
        <end position="45"/>
    </location>
</feature>
<evidence type="ECO:0000313" key="3">
    <source>
        <dbReference type="Proteomes" id="UP000245942"/>
    </source>
</evidence>
<dbReference type="OrthoDB" id="10685334at2759"/>
<dbReference type="Proteomes" id="UP000245942">
    <property type="component" value="Unassembled WGS sequence"/>
</dbReference>